<feature type="signal peptide" evidence="2">
    <location>
        <begin position="1"/>
        <end position="21"/>
    </location>
</feature>
<protein>
    <submittedName>
        <fullName evidence="4">Putative membrane protein</fullName>
    </submittedName>
</protein>
<keyword evidence="1" id="KW-0812">Transmembrane</keyword>
<reference evidence="4 5" key="1">
    <citation type="submission" date="2016-10" db="EMBL/GenBank/DDBJ databases">
        <authorList>
            <person name="Varghese N."/>
            <person name="Submissions S."/>
        </authorList>
    </citation>
    <scope>NUCLEOTIDE SEQUENCE [LARGE SCALE GENOMIC DNA]</scope>
    <source>
        <strain evidence="5">YIM D21,KCTC 23444,ACCC 10710</strain>
    </source>
</reference>
<keyword evidence="1" id="KW-0472">Membrane</keyword>
<proteinExistence type="predicted"/>
<dbReference type="Proteomes" id="UP000325289">
    <property type="component" value="Unassembled WGS sequence"/>
</dbReference>
<organism evidence="4 5">
    <name type="scientific">Roseivivax sediminis</name>
    <dbReference type="NCBI Taxonomy" id="936889"/>
    <lineage>
        <taxon>Bacteria</taxon>
        <taxon>Pseudomonadati</taxon>
        <taxon>Pseudomonadota</taxon>
        <taxon>Alphaproteobacteria</taxon>
        <taxon>Rhodobacterales</taxon>
        <taxon>Roseobacteraceae</taxon>
        <taxon>Roseivivax</taxon>
    </lineage>
</organism>
<accession>A0A1I1WVW7</accession>
<dbReference type="Pfam" id="PF09851">
    <property type="entry name" value="SHOCT"/>
    <property type="match status" value="1"/>
</dbReference>
<keyword evidence="1" id="KW-1133">Transmembrane helix</keyword>
<dbReference type="RefSeq" id="WP_223163023.1">
    <property type="nucleotide sequence ID" value="NZ_FOMS01000005.1"/>
</dbReference>
<feature type="domain" description="SHOCT" evidence="3">
    <location>
        <begin position="75"/>
        <end position="101"/>
    </location>
</feature>
<dbReference type="AlphaFoldDB" id="A0A1I1WVW7"/>
<dbReference type="InterPro" id="IPR018649">
    <property type="entry name" value="SHOCT"/>
</dbReference>
<name>A0A1I1WVW7_9RHOB</name>
<dbReference type="EMBL" id="FOMS01000005">
    <property type="protein sequence ID" value="SFD97220.1"/>
    <property type="molecule type" value="Genomic_DNA"/>
</dbReference>
<feature type="transmembrane region" description="Helical" evidence="1">
    <location>
        <begin position="37"/>
        <end position="63"/>
    </location>
</feature>
<evidence type="ECO:0000259" key="3">
    <source>
        <dbReference type="Pfam" id="PF09851"/>
    </source>
</evidence>
<evidence type="ECO:0000256" key="2">
    <source>
        <dbReference type="SAM" id="SignalP"/>
    </source>
</evidence>
<evidence type="ECO:0000313" key="5">
    <source>
        <dbReference type="Proteomes" id="UP000325289"/>
    </source>
</evidence>
<evidence type="ECO:0000256" key="1">
    <source>
        <dbReference type="SAM" id="Phobius"/>
    </source>
</evidence>
<keyword evidence="5" id="KW-1185">Reference proteome</keyword>
<keyword evidence="2" id="KW-0732">Signal</keyword>
<sequence length="103" mass="11287">MTFKLWSMTALASLAASTALADPDGSWDGHMMWGGGYGVFGGLMMLVFWGVIIALIVLAVHWLRDNSGTGGKSSDALEILRQRLAKGEIDEEEFRRRKAALEE</sequence>
<evidence type="ECO:0000313" key="4">
    <source>
        <dbReference type="EMBL" id="SFD97220.1"/>
    </source>
</evidence>
<gene>
    <name evidence="4" type="ORF">SAMN04515678_10534</name>
</gene>
<feature type="chain" id="PRO_5009301977" evidence="2">
    <location>
        <begin position="22"/>
        <end position="103"/>
    </location>
</feature>